<dbReference type="InterPro" id="IPR013103">
    <property type="entry name" value="RVT_2"/>
</dbReference>
<name>A0A438DT99_VITVI</name>
<protein>
    <submittedName>
        <fullName evidence="2">Retrovirus-related Pol polyprotein from transposon RE1</fullName>
    </submittedName>
</protein>
<evidence type="ECO:0000313" key="2">
    <source>
        <dbReference type="EMBL" id="RVW38650.1"/>
    </source>
</evidence>
<proteinExistence type="predicted"/>
<comment type="caution">
    <text evidence="2">The sequence shown here is derived from an EMBL/GenBank/DDBJ whole genome shotgun (WGS) entry which is preliminary data.</text>
</comment>
<organism evidence="2 3">
    <name type="scientific">Vitis vinifera</name>
    <name type="common">Grape</name>
    <dbReference type="NCBI Taxonomy" id="29760"/>
    <lineage>
        <taxon>Eukaryota</taxon>
        <taxon>Viridiplantae</taxon>
        <taxon>Streptophyta</taxon>
        <taxon>Embryophyta</taxon>
        <taxon>Tracheophyta</taxon>
        <taxon>Spermatophyta</taxon>
        <taxon>Magnoliopsida</taxon>
        <taxon>eudicotyledons</taxon>
        <taxon>Gunneridae</taxon>
        <taxon>Pentapetalae</taxon>
        <taxon>rosids</taxon>
        <taxon>Vitales</taxon>
        <taxon>Vitaceae</taxon>
        <taxon>Viteae</taxon>
        <taxon>Vitis</taxon>
    </lineage>
</organism>
<sequence>MLLTAKNPNPESALVPNLAVVKIPNNIQEAWENPDWRKAIRDEMHALEKIGTWEVVPKPKEKVPVGCKWVFTIKYKGDGSIERYKARLVAKGYT</sequence>
<gene>
    <name evidence="2" type="primary">RE1_2847</name>
    <name evidence="2" type="ORF">CK203_077467</name>
</gene>
<evidence type="ECO:0000313" key="3">
    <source>
        <dbReference type="Proteomes" id="UP000288805"/>
    </source>
</evidence>
<dbReference type="EMBL" id="QGNW01001503">
    <property type="protein sequence ID" value="RVW38650.1"/>
    <property type="molecule type" value="Genomic_DNA"/>
</dbReference>
<reference evidence="2 3" key="1">
    <citation type="journal article" date="2018" name="PLoS Genet.">
        <title>Population sequencing reveals clonal diversity and ancestral inbreeding in the grapevine cultivar Chardonnay.</title>
        <authorList>
            <person name="Roach M.J."/>
            <person name="Johnson D.L."/>
            <person name="Bohlmann J."/>
            <person name="van Vuuren H.J."/>
            <person name="Jones S.J."/>
            <person name="Pretorius I.S."/>
            <person name="Schmidt S.A."/>
            <person name="Borneman A.R."/>
        </authorList>
    </citation>
    <scope>NUCLEOTIDE SEQUENCE [LARGE SCALE GENOMIC DNA]</scope>
    <source>
        <strain evidence="3">cv. Chardonnay</strain>
        <tissue evidence="2">Leaf</tissue>
    </source>
</reference>
<evidence type="ECO:0000259" key="1">
    <source>
        <dbReference type="Pfam" id="PF07727"/>
    </source>
</evidence>
<dbReference type="AlphaFoldDB" id="A0A438DT99"/>
<accession>A0A438DT99</accession>
<dbReference type="Proteomes" id="UP000288805">
    <property type="component" value="Unassembled WGS sequence"/>
</dbReference>
<feature type="domain" description="Reverse transcriptase Ty1/copia-type" evidence="1">
    <location>
        <begin position="52"/>
        <end position="93"/>
    </location>
</feature>
<dbReference type="Pfam" id="PF07727">
    <property type="entry name" value="RVT_2"/>
    <property type="match status" value="1"/>
</dbReference>